<accession>A0A381WBL5</accession>
<evidence type="ECO:0000256" key="4">
    <source>
        <dbReference type="ARBA" id="ARBA00022630"/>
    </source>
</evidence>
<evidence type="ECO:0000256" key="1">
    <source>
        <dbReference type="ARBA" id="ARBA00001946"/>
    </source>
</evidence>
<proteinExistence type="predicted"/>
<dbReference type="AlphaFoldDB" id="A0A381WBL5"/>
<dbReference type="SUPFAM" id="SSF143631">
    <property type="entry name" value="ApbE-like"/>
    <property type="match status" value="1"/>
</dbReference>
<evidence type="ECO:0000256" key="9">
    <source>
        <dbReference type="ARBA" id="ARBA00031306"/>
    </source>
</evidence>
<evidence type="ECO:0000256" key="2">
    <source>
        <dbReference type="ARBA" id="ARBA00011955"/>
    </source>
</evidence>
<feature type="non-terminal residue" evidence="11">
    <location>
        <position position="314"/>
    </location>
</feature>
<evidence type="ECO:0000256" key="10">
    <source>
        <dbReference type="ARBA" id="ARBA00048540"/>
    </source>
</evidence>
<evidence type="ECO:0000256" key="6">
    <source>
        <dbReference type="ARBA" id="ARBA00022723"/>
    </source>
</evidence>
<comment type="cofactor">
    <cofactor evidence="1">
        <name>Mg(2+)</name>
        <dbReference type="ChEBI" id="CHEBI:18420"/>
    </cofactor>
</comment>
<dbReference type="PANTHER" id="PTHR30040">
    <property type="entry name" value="THIAMINE BIOSYNTHESIS LIPOPROTEIN APBE"/>
    <property type="match status" value="1"/>
</dbReference>
<evidence type="ECO:0000256" key="5">
    <source>
        <dbReference type="ARBA" id="ARBA00022679"/>
    </source>
</evidence>
<dbReference type="InterPro" id="IPR003374">
    <property type="entry name" value="ApbE-like_sf"/>
</dbReference>
<name>A0A381WBL5_9ZZZZ</name>
<dbReference type="Gene3D" id="3.10.520.10">
    <property type="entry name" value="ApbE-like domains"/>
    <property type="match status" value="1"/>
</dbReference>
<dbReference type="PANTHER" id="PTHR30040:SF2">
    <property type="entry name" value="FAD:PROTEIN FMN TRANSFERASE"/>
    <property type="match status" value="1"/>
</dbReference>
<evidence type="ECO:0000313" key="11">
    <source>
        <dbReference type="EMBL" id="SVA49408.1"/>
    </source>
</evidence>
<reference evidence="11" key="1">
    <citation type="submission" date="2018-05" db="EMBL/GenBank/DDBJ databases">
        <authorList>
            <person name="Lanie J.A."/>
            <person name="Ng W.-L."/>
            <person name="Kazmierczak K.M."/>
            <person name="Andrzejewski T.M."/>
            <person name="Davidsen T.M."/>
            <person name="Wayne K.J."/>
            <person name="Tettelin H."/>
            <person name="Glass J.I."/>
            <person name="Rusch D."/>
            <person name="Podicherti R."/>
            <person name="Tsui H.-C.T."/>
            <person name="Winkler M.E."/>
        </authorList>
    </citation>
    <scope>NUCLEOTIDE SEQUENCE</scope>
</reference>
<dbReference type="EMBL" id="UINC01011167">
    <property type="protein sequence ID" value="SVA49408.1"/>
    <property type="molecule type" value="Genomic_DNA"/>
</dbReference>
<keyword evidence="5" id="KW-0808">Transferase</keyword>
<evidence type="ECO:0000256" key="8">
    <source>
        <dbReference type="ARBA" id="ARBA00022842"/>
    </source>
</evidence>
<keyword evidence="8" id="KW-0460">Magnesium</keyword>
<comment type="catalytic activity">
    <reaction evidence="10">
        <text>L-threonyl-[protein] + FAD = FMN-L-threonyl-[protein] + AMP + H(+)</text>
        <dbReference type="Rhea" id="RHEA:36847"/>
        <dbReference type="Rhea" id="RHEA-COMP:11060"/>
        <dbReference type="Rhea" id="RHEA-COMP:11061"/>
        <dbReference type="ChEBI" id="CHEBI:15378"/>
        <dbReference type="ChEBI" id="CHEBI:30013"/>
        <dbReference type="ChEBI" id="CHEBI:57692"/>
        <dbReference type="ChEBI" id="CHEBI:74257"/>
        <dbReference type="ChEBI" id="CHEBI:456215"/>
        <dbReference type="EC" id="2.7.1.180"/>
    </reaction>
</comment>
<feature type="non-terminal residue" evidence="11">
    <location>
        <position position="1"/>
    </location>
</feature>
<protein>
    <recommendedName>
        <fullName evidence="3">FAD:protein FMN transferase</fullName>
        <ecNumber evidence="2">2.7.1.180</ecNumber>
    </recommendedName>
    <alternativeName>
        <fullName evidence="9">Flavin transferase</fullName>
    </alternativeName>
</protein>
<sequence>MIISCSNETNIHSYSGQALGTSFKILYASDEPLKNIDVLTDSIFTEINKSLSTYISSSDISKINDDIDSIKVDTHFKKVFNKSKLIWKSTDGFFDPTIGLLVKAYGLGPKNDSKIPVNLDSIMNLTGFAKVSLKNNFIIKEKKGIYLDFNAIAKGYCVDVISNMLKNRNINNHLVEIGGEMVASGKNLVTNNFWRVGITDPLNPSSNNYIKKILLKNSALASSGNYRKYIIDNQTGKKIVHTINPKNGNAFNTNVLGVSVIAEDCITADAYATSFMAMPIEKSIKMISQLNNLEVMIIYNKEKSEVEIFSTDGF</sequence>
<keyword evidence="6" id="KW-0479">Metal-binding</keyword>
<dbReference type="GO" id="GO:0016740">
    <property type="term" value="F:transferase activity"/>
    <property type="evidence" value="ECO:0007669"/>
    <property type="project" value="UniProtKB-KW"/>
</dbReference>
<dbReference type="PIRSF" id="PIRSF006268">
    <property type="entry name" value="ApbE"/>
    <property type="match status" value="1"/>
</dbReference>
<evidence type="ECO:0000256" key="7">
    <source>
        <dbReference type="ARBA" id="ARBA00022827"/>
    </source>
</evidence>
<gene>
    <name evidence="11" type="ORF">METZ01_LOCUS102262</name>
</gene>
<keyword evidence="7" id="KW-0274">FAD</keyword>
<organism evidence="11">
    <name type="scientific">marine metagenome</name>
    <dbReference type="NCBI Taxonomy" id="408172"/>
    <lineage>
        <taxon>unclassified sequences</taxon>
        <taxon>metagenomes</taxon>
        <taxon>ecological metagenomes</taxon>
    </lineage>
</organism>
<dbReference type="EC" id="2.7.1.180" evidence="2"/>
<dbReference type="Pfam" id="PF02424">
    <property type="entry name" value="ApbE"/>
    <property type="match status" value="1"/>
</dbReference>
<evidence type="ECO:0000256" key="3">
    <source>
        <dbReference type="ARBA" id="ARBA00016337"/>
    </source>
</evidence>
<dbReference type="InterPro" id="IPR024932">
    <property type="entry name" value="ApbE"/>
</dbReference>
<keyword evidence="4" id="KW-0285">Flavoprotein</keyword>
<dbReference type="GO" id="GO:0046872">
    <property type="term" value="F:metal ion binding"/>
    <property type="evidence" value="ECO:0007669"/>
    <property type="project" value="UniProtKB-KW"/>
</dbReference>